<evidence type="ECO:0000256" key="6">
    <source>
        <dbReference type="ARBA" id="ARBA00022989"/>
    </source>
</evidence>
<evidence type="ECO:0000256" key="5">
    <source>
        <dbReference type="ARBA" id="ARBA00022927"/>
    </source>
</evidence>
<dbReference type="GO" id="GO:0006886">
    <property type="term" value="P:intracellular protein transport"/>
    <property type="evidence" value="ECO:0007669"/>
    <property type="project" value="InterPro"/>
</dbReference>
<dbReference type="InterPro" id="IPR048634">
    <property type="entry name" value="SecD_SecF_C"/>
</dbReference>
<feature type="non-terminal residue" evidence="12">
    <location>
        <position position="232"/>
    </location>
</feature>
<dbReference type="EMBL" id="UINC01223660">
    <property type="protein sequence ID" value="SVE52951.1"/>
    <property type="molecule type" value="Genomic_DNA"/>
</dbReference>
<reference evidence="12" key="1">
    <citation type="submission" date="2018-05" db="EMBL/GenBank/DDBJ databases">
        <authorList>
            <person name="Lanie J.A."/>
            <person name="Ng W.-L."/>
            <person name="Kazmierczak K.M."/>
            <person name="Andrzejewski T.M."/>
            <person name="Davidsen T.M."/>
            <person name="Wayne K.J."/>
            <person name="Tettelin H."/>
            <person name="Glass J.I."/>
            <person name="Rusch D."/>
            <person name="Podicherti R."/>
            <person name="Tsui H.-C.T."/>
            <person name="Winkler M.E."/>
        </authorList>
    </citation>
    <scope>NUCLEOTIDE SEQUENCE</scope>
</reference>
<dbReference type="InterPro" id="IPR005791">
    <property type="entry name" value="SecD"/>
</dbReference>
<keyword evidence="6 9" id="KW-1133">Transmembrane helix</keyword>
<dbReference type="SUPFAM" id="SSF82866">
    <property type="entry name" value="Multidrug efflux transporter AcrB transmembrane domain"/>
    <property type="match status" value="1"/>
</dbReference>
<keyword evidence="3" id="KW-1003">Cell membrane</keyword>
<feature type="non-terminal residue" evidence="12">
    <location>
        <position position="1"/>
    </location>
</feature>
<dbReference type="PANTHER" id="PTHR30081:SF1">
    <property type="entry name" value="PROTEIN TRANSLOCASE SUBUNIT SECD"/>
    <property type="match status" value="1"/>
</dbReference>
<evidence type="ECO:0000256" key="9">
    <source>
        <dbReference type="SAM" id="Phobius"/>
    </source>
</evidence>
<evidence type="ECO:0000256" key="2">
    <source>
        <dbReference type="ARBA" id="ARBA00022448"/>
    </source>
</evidence>
<proteinExistence type="predicted"/>
<dbReference type="InterPro" id="IPR022813">
    <property type="entry name" value="SecD/SecF_arch_bac"/>
</dbReference>
<evidence type="ECO:0000313" key="12">
    <source>
        <dbReference type="EMBL" id="SVE52951.1"/>
    </source>
</evidence>
<dbReference type="InterPro" id="IPR055344">
    <property type="entry name" value="SecD_SecF_C_bact"/>
</dbReference>
<comment type="subcellular location">
    <subcellularLocation>
        <location evidence="1">Cell membrane</location>
        <topology evidence="1">Multi-pass membrane protein</topology>
    </subcellularLocation>
</comment>
<dbReference type="Pfam" id="PF02355">
    <property type="entry name" value="SecD_SecF_C"/>
    <property type="match status" value="1"/>
</dbReference>
<evidence type="ECO:0000259" key="11">
    <source>
        <dbReference type="Pfam" id="PF22599"/>
    </source>
</evidence>
<keyword evidence="2" id="KW-0813">Transport</keyword>
<feature type="domain" description="Protein export membrane protein SecD/SecF C-terminal" evidence="10">
    <location>
        <begin position="160"/>
        <end position="232"/>
    </location>
</feature>
<dbReference type="FunFam" id="3.30.1360.200:FF:000002">
    <property type="entry name" value="Preprotein translocase subunit SecD"/>
    <property type="match status" value="1"/>
</dbReference>
<evidence type="ECO:0000259" key="10">
    <source>
        <dbReference type="Pfam" id="PF02355"/>
    </source>
</evidence>
<evidence type="ECO:0000256" key="1">
    <source>
        <dbReference type="ARBA" id="ARBA00004651"/>
    </source>
</evidence>
<keyword evidence="8 9" id="KW-0472">Membrane</keyword>
<dbReference type="NCBIfam" id="TIGR00916">
    <property type="entry name" value="2A0604s01"/>
    <property type="match status" value="1"/>
</dbReference>
<dbReference type="GO" id="GO:0015450">
    <property type="term" value="F:protein-transporting ATPase activity"/>
    <property type="evidence" value="ECO:0007669"/>
    <property type="project" value="InterPro"/>
</dbReference>
<keyword evidence="5" id="KW-0653">Protein transport</keyword>
<dbReference type="GO" id="GO:0005886">
    <property type="term" value="C:plasma membrane"/>
    <property type="evidence" value="ECO:0007669"/>
    <property type="project" value="UniProtKB-SubCell"/>
</dbReference>
<dbReference type="InterPro" id="IPR054384">
    <property type="entry name" value="SecDF_P1_head"/>
</dbReference>
<evidence type="ECO:0000256" key="7">
    <source>
        <dbReference type="ARBA" id="ARBA00023010"/>
    </source>
</evidence>
<dbReference type="PANTHER" id="PTHR30081">
    <property type="entry name" value="PROTEIN-EXPORT MEMBRANE PROTEIN SEC"/>
    <property type="match status" value="1"/>
</dbReference>
<accession>A0A383E8A1</accession>
<gene>
    <name evidence="12" type="ORF">METZ01_LOCUS505805</name>
</gene>
<organism evidence="12">
    <name type="scientific">marine metagenome</name>
    <dbReference type="NCBI Taxonomy" id="408172"/>
    <lineage>
        <taxon>unclassified sequences</taxon>
        <taxon>metagenomes</taxon>
        <taxon>ecological metagenomes</taxon>
    </lineage>
</organism>
<evidence type="ECO:0000256" key="4">
    <source>
        <dbReference type="ARBA" id="ARBA00022692"/>
    </source>
</evidence>
<name>A0A383E8A1_9ZZZZ</name>
<protein>
    <recommendedName>
        <fullName evidence="13">Protein translocase subunit SecD</fullName>
    </recommendedName>
</protein>
<dbReference type="NCBIfam" id="TIGR01129">
    <property type="entry name" value="secD"/>
    <property type="match status" value="1"/>
</dbReference>
<feature type="domain" description="SecDF P1 head subdomain" evidence="11">
    <location>
        <begin position="41"/>
        <end position="154"/>
    </location>
</feature>
<evidence type="ECO:0000256" key="3">
    <source>
        <dbReference type="ARBA" id="ARBA00022475"/>
    </source>
</evidence>
<keyword evidence="4 9" id="KW-0812">Transmembrane</keyword>
<evidence type="ECO:0008006" key="13">
    <source>
        <dbReference type="Google" id="ProtNLM"/>
    </source>
</evidence>
<sequence length="232" mass="24765">LDDPERIKSLLGQTAKLTFQLVDQTASYDPNNPKKIPIGSEALESDDVAGYKYIIRKRIMVGGENLVDAQPGFDNQTNEPIVTFRFDRIGAKKFGKATQNNIGKPFAIVLDEKVISAPVIREPILGGSGQISGGFSAEEANDLAILLRAGALPAPLIILEERSVGPDLGADSIAAGKYAAIIGFVAVIIFMILIYRFFGLFADIALIVNLIMVLGILSLLQATLTLPGIAGI</sequence>
<dbReference type="Gene3D" id="3.30.1360.200">
    <property type="match status" value="1"/>
</dbReference>
<dbReference type="AlphaFoldDB" id="A0A383E8A1"/>
<evidence type="ECO:0000256" key="8">
    <source>
        <dbReference type="ARBA" id="ARBA00023136"/>
    </source>
</evidence>
<feature type="transmembrane region" description="Helical" evidence="9">
    <location>
        <begin position="204"/>
        <end position="226"/>
    </location>
</feature>
<dbReference type="Pfam" id="PF22599">
    <property type="entry name" value="SecDF_P1_head"/>
    <property type="match status" value="1"/>
</dbReference>
<feature type="transmembrane region" description="Helical" evidence="9">
    <location>
        <begin position="178"/>
        <end position="198"/>
    </location>
</feature>
<keyword evidence="7" id="KW-0811">Translocation</keyword>